<protein>
    <recommendedName>
        <fullName evidence="2">Type I-B CRISPR-associated protein Cas7/Csh2</fullName>
    </recommendedName>
</protein>
<organism evidence="1">
    <name type="scientific">bioreactor metagenome</name>
    <dbReference type="NCBI Taxonomy" id="1076179"/>
    <lineage>
        <taxon>unclassified sequences</taxon>
        <taxon>metagenomes</taxon>
        <taxon>ecological metagenomes</taxon>
    </lineage>
</organism>
<sequence>MEKQLKKSEILFLYETSYNIPNGDPFTGEQRYDEETKKILVSDVRMKRFIRSYFEEKGFPVYVSEKTGAGKTDAKGVLKWIFEHRKDKNNTDIAELLKEQIDVRLFGGISTLKDNDTQSMKCTNGHIQFTGPVQFALLNPSLNEVDLRLHQNTTHFTSRAENTQGSIGTTTLVPYSIIQIHGWVNLKIAEKTGMTEEDLKLMYEGLWYGTSGDGSSHSRSKVGQNSVLLVEIEYSQNNQKIYGADRLIKIDSREGKKGEQLRSMDDYRIDFTRLFEAANSEKVHRIKFYTEIETIKFELLGKPKFELIKL</sequence>
<dbReference type="GO" id="GO:0043571">
    <property type="term" value="P:maintenance of CRISPR repeat elements"/>
    <property type="evidence" value="ECO:0007669"/>
    <property type="project" value="InterPro"/>
</dbReference>
<dbReference type="AlphaFoldDB" id="A0A644XFR8"/>
<evidence type="ECO:0008006" key="2">
    <source>
        <dbReference type="Google" id="ProtNLM"/>
    </source>
</evidence>
<name>A0A644XFR8_9ZZZZ</name>
<accession>A0A644XFR8</accession>
<dbReference type="InterPro" id="IPR006482">
    <property type="entry name" value="Cas7_Csh2/Csh2"/>
</dbReference>
<comment type="caution">
    <text evidence="1">The sequence shown here is derived from an EMBL/GenBank/DDBJ whole genome shotgun (WGS) entry which is preliminary data.</text>
</comment>
<proteinExistence type="predicted"/>
<dbReference type="Pfam" id="PF05107">
    <property type="entry name" value="Cas_Cas7"/>
    <property type="match status" value="1"/>
</dbReference>
<evidence type="ECO:0000313" key="1">
    <source>
        <dbReference type="EMBL" id="MPM15080.1"/>
    </source>
</evidence>
<gene>
    <name evidence="1" type="ORF">SDC9_61446</name>
</gene>
<dbReference type="NCBIfam" id="TIGR01595">
    <property type="entry name" value="cas_CT1132"/>
    <property type="match status" value="1"/>
</dbReference>
<dbReference type="EMBL" id="VSSQ01002382">
    <property type="protein sequence ID" value="MPM15080.1"/>
    <property type="molecule type" value="Genomic_DNA"/>
</dbReference>
<reference evidence="1" key="1">
    <citation type="submission" date="2019-08" db="EMBL/GenBank/DDBJ databases">
        <authorList>
            <person name="Kucharzyk K."/>
            <person name="Murdoch R.W."/>
            <person name="Higgins S."/>
            <person name="Loffler F."/>
        </authorList>
    </citation>
    <scope>NUCLEOTIDE SEQUENCE</scope>
</reference>